<dbReference type="EMBL" id="WWNE01000007">
    <property type="protein sequence ID" value="NBG66208.1"/>
    <property type="molecule type" value="Genomic_DNA"/>
</dbReference>
<dbReference type="Proteomes" id="UP000470771">
    <property type="component" value="Unassembled WGS sequence"/>
</dbReference>
<gene>
    <name evidence="2" type="ORF">GQN54_08760</name>
</gene>
<dbReference type="InterPro" id="IPR029471">
    <property type="entry name" value="HNH_5"/>
</dbReference>
<dbReference type="RefSeq" id="WP_160633169.1">
    <property type="nucleotide sequence ID" value="NZ_WWNE01000007.1"/>
</dbReference>
<name>A0A6N9NHR1_9FLAO</name>
<sequence>MKNKCFVCPLRNQSEECEHSFEDGKGSEEHILLQSLGGKLKSKRLLCDKSNKEFGKKYDLEVSDQLKLIKDIMGINTRTKIKSIDLVDLEGRLRPIKAGSYKPMHTIDLVKDNGIITLSFKNDEEFDKKRKELINSGKYKEERPVIESKFLRQFSNKYSEGEYLTFQINKDYLLHFLKVAIEFYLYCGYPIHNIEGSIRNLEKEIVTDGKNPRVFEYHPEHDVYVPKGNEISHLIHLRVDGKKHLIYCMIEYFNFTRTIVILNDNYNGDINEFKNYCYDLQNKKQLELSKNEIDLGFNNFNLREFRKYYSEKNSIVHNARFNNLWEKIGADLVSKGLIERMSDIIPINNKIG</sequence>
<keyword evidence="3" id="KW-1185">Reference proteome</keyword>
<comment type="caution">
    <text evidence="2">The sequence shown here is derived from an EMBL/GenBank/DDBJ whole genome shotgun (WGS) entry which is preliminary data.</text>
</comment>
<feature type="domain" description="HNH endonuclease 5" evidence="1">
    <location>
        <begin position="17"/>
        <end position="66"/>
    </location>
</feature>
<protein>
    <recommendedName>
        <fullName evidence="1">HNH endonuclease 5 domain-containing protein</fullName>
    </recommendedName>
</protein>
<evidence type="ECO:0000313" key="3">
    <source>
        <dbReference type="Proteomes" id="UP000470771"/>
    </source>
</evidence>
<dbReference type="AlphaFoldDB" id="A0A6N9NHR1"/>
<dbReference type="Pfam" id="PF14279">
    <property type="entry name" value="HNH_5"/>
    <property type="match status" value="1"/>
</dbReference>
<evidence type="ECO:0000313" key="2">
    <source>
        <dbReference type="EMBL" id="NBG66208.1"/>
    </source>
</evidence>
<reference evidence="2 3" key="1">
    <citation type="submission" date="2019-12" db="EMBL/GenBank/DDBJ databases">
        <authorList>
            <person name="Zhao J."/>
        </authorList>
    </citation>
    <scope>NUCLEOTIDE SEQUENCE [LARGE SCALE GENOMIC DNA]</scope>
    <source>
        <strain evidence="2 3">S-15</strain>
    </source>
</reference>
<proteinExistence type="predicted"/>
<accession>A0A6N9NHR1</accession>
<organism evidence="2 3">
    <name type="scientific">Acidiluteibacter ferrifornacis</name>
    <dbReference type="NCBI Taxonomy" id="2692424"/>
    <lineage>
        <taxon>Bacteria</taxon>
        <taxon>Pseudomonadati</taxon>
        <taxon>Bacteroidota</taxon>
        <taxon>Flavobacteriia</taxon>
        <taxon>Flavobacteriales</taxon>
        <taxon>Cryomorphaceae</taxon>
        <taxon>Acidiluteibacter</taxon>
    </lineage>
</organism>
<evidence type="ECO:0000259" key="1">
    <source>
        <dbReference type="Pfam" id="PF14279"/>
    </source>
</evidence>